<accession>A0ABX7MXH8</accession>
<dbReference type="Gene3D" id="3.40.50.10860">
    <property type="entry name" value="Leucine Dehydrogenase, chain A, domain 1"/>
    <property type="match status" value="1"/>
</dbReference>
<dbReference type="PANTHER" id="PTHR42722:SF1">
    <property type="entry name" value="VALINE DEHYDROGENASE"/>
    <property type="match status" value="1"/>
</dbReference>
<dbReference type="PANTHER" id="PTHR42722">
    <property type="entry name" value="LEUCINE DEHYDROGENASE"/>
    <property type="match status" value="1"/>
</dbReference>
<dbReference type="Proteomes" id="UP000663090">
    <property type="component" value="Chromosome"/>
</dbReference>
<keyword evidence="7" id="KW-1185">Reference proteome</keyword>
<organism evidence="6 7">
    <name type="scientific">Myxococcus landrumensis</name>
    <dbReference type="NCBI Taxonomy" id="2813577"/>
    <lineage>
        <taxon>Bacteria</taxon>
        <taxon>Pseudomonadati</taxon>
        <taxon>Myxococcota</taxon>
        <taxon>Myxococcia</taxon>
        <taxon>Myxococcales</taxon>
        <taxon>Cystobacterineae</taxon>
        <taxon>Myxococcaceae</taxon>
        <taxon>Myxococcus</taxon>
    </lineage>
</organism>
<dbReference type="InterPro" id="IPR006095">
    <property type="entry name" value="Glu/Leu/Phe/Val/Trp_DH"/>
</dbReference>
<dbReference type="InterPro" id="IPR006096">
    <property type="entry name" value="Glu/Leu/Phe/Val/Trp_DH_C"/>
</dbReference>
<dbReference type="EMBL" id="CP071091">
    <property type="protein sequence ID" value="QSQ10899.1"/>
    <property type="molecule type" value="Genomic_DNA"/>
</dbReference>
<feature type="domain" description="Glutamate/phenylalanine/leucine/valine/L-tryptophan dehydrogenase C-terminal" evidence="5">
    <location>
        <begin position="142"/>
        <end position="343"/>
    </location>
</feature>
<evidence type="ECO:0000256" key="4">
    <source>
        <dbReference type="RuleBase" id="RU004417"/>
    </source>
</evidence>
<reference evidence="6 7" key="1">
    <citation type="submission" date="2021-02" db="EMBL/GenBank/DDBJ databases">
        <title>De Novo genome assembly of isolated myxobacteria.</title>
        <authorList>
            <person name="Stevens D.C."/>
        </authorList>
    </citation>
    <scope>NUCLEOTIDE SEQUENCE [LARGE SCALE GENOMIC DNA]</scope>
    <source>
        <strain evidence="6 7">SCHIC003</strain>
    </source>
</reference>
<keyword evidence="2 4" id="KW-0560">Oxidoreductase</keyword>
<dbReference type="SUPFAM" id="SSF53223">
    <property type="entry name" value="Aminoacid dehydrogenase-like, N-terminal domain"/>
    <property type="match status" value="1"/>
</dbReference>
<evidence type="ECO:0000256" key="1">
    <source>
        <dbReference type="ARBA" id="ARBA00006382"/>
    </source>
</evidence>
<dbReference type="Pfam" id="PF02812">
    <property type="entry name" value="ELFV_dehydrog_N"/>
    <property type="match status" value="1"/>
</dbReference>
<dbReference type="InterPro" id="IPR016211">
    <property type="entry name" value="Glu/Phe/Leu/Val/Trp_DH_bac/arc"/>
</dbReference>
<evidence type="ECO:0000256" key="2">
    <source>
        <dbReference type="ARBA" id="ARBA00023002"/>
    </source>
</evidence>
<dbReference type="Pfam" id="PF00208">
    <property type="entry name" value="ELFV_dehydrog"/>
    <property type="match status" value="2"/>
</dbReference>
<comment type="similarity">
    <text evidence="1 4">Belongs to the Glu/Leu/Phe/Val dehydrogenases family.</text>
</comment>
<dbReference type="InterPro" id="IPR036291">
    <property type="entry name" value="NAD(P)-bd_dom_sf"/>
</dbReference>
<dbReference type="RefSeq" id="WP_206712659.1">
    <property type="nucleotide sequence ID" value="NZ_CP071091.1"/>
</dbReference>
<dbReference type="InterPro" id="IPR006097">
    <property type="entry name" value="Glu/Leu/Phe/Val/Trp_DH_dimer"/>
</dbReference>
<protein>
    <submittedName>
        <fullName evidence="6">Glu/Leu/Phe/Val dehydrogenase</fullName>
    </submittedName>
</protein>
<sequence length="343" mass="36779">MSYFTQLLEGGYEAVHLLSDSRTGLKAIVGMHNTRLGPGLGGTRALSTYTSEEEAVADALRLARGMTYKAALAGLPHGGGKAVIMLPRGNFDRAKLFESFGRAVESLCGRYITTEDSGTSTDDMEHVRKHTKYVVGLKERSGDPSPVTAFGVARAMEATAKNVFGSADLKGLRVTVLGVGHVGMYLVKELHERGAKVWVSDINAASVEHAVKHYGATAVDADTLHRMEADVFAPCALGGAINDATLPLLKVKAVCGAANNQLLTMRHGEQLASRGILYVPDYAANAGGLINVAQEWAGYDREKAYARASNIFDTIDTLLRRAKESGQRPEQVADRMVEEKLSA</sequence>
<evidence type="ECO:0000313" key="6">
    <source>
        <dbReference type="EMBL" id="QSQ10899.1"/>
    </source>
</evidence>
<dbReference type="InterPro" id="IPR046346">
    <property type="entry name" value="Aminoacid_DH-like_N_sf"/>
</dbReference>
<dbReference type="CDD" id="cd01075">
    <property type="entry name" value="NAD_bind_Leu_Phe_Val_DH"/>
    <property type="match status" value="1"/>
</dbReference>
<evidence type="ECO:0000313" key="7">
    <source>
        <dbReference type="Proteomes" id="UP000663090"/>
    </source>
</evidence>
<proteinExistence type="inferred from homology"/>
<dbReference type="SMART" id="SM00839">
    <property type="entry name" value="ELFV_dehydrog"/>
    <property type="match status" value="1"/>
</dbReference>
<evidence type="ECO:0000259" key="5">
    <source>
        <dbReference type="SMART" id="SM00839"/>
    </source>
</evidence>
<dbReference type="Gene3D" id="3.40.50.720">
    <property type="entry name" value="NAD(P)-binding Rossmann-like Domain"/>
    <property type="match status" value="1"/>
</dbReference>
<evidence type="ECO:0000256" key="3">
    <source>
        <dbReference type="ARBA" id="ARBA00023027"/>
    </source>
</evidence>
<name>A0ABX7MXH8_9BACT</name>
<dbReference type="SUPFAM" id="SSF51735">
    <property type="entry name" value="NAD(P)-binding Rossmann-fold domains"/>
    <property type="match status" value="1"/>
</dbReference>
<gene>
    <name evidence="6" type="ORF">JY572_20950</name>
</gene>
<keyword evidence="3" id="KW-0520">NAD</keyword>
<dbReference type="PRINTS" id="PR00082">
    <property type="entry name" value="GLFDHDRGNASE"/>
</dbReference>
<dbReference type="PIRSF" id="PIRSF000188">
    <property type="entry name" value="Phe_leu_dh"/>
    <property type="match status" value="1"/>
</dbReference>